<reference evidence="6" key="1">
    <citation type="submission" date="2014-06" db="EMBL/GenBank/DDBJ databases">
        <authorList>
            <person name="Berkman P.J."/>
        </authorList>
    </citation>
    <scope>NUCLEOTIDE SEQUENCE [LARGE SCALE GENOMIC DNA]</scope>
</reference>
<accession>A0A0F7RT83</accession>
<sequence>MPPVASAGSSRRKLGQPTVCLECYLRKVKCDRQRPCSTCTRRGTEHLCKTFNTSQLDPHTLQKKQARRSLAEINAILEASQPEDTDDPDPQQPSDLQQTPEHPMMAFINLMLKDLSVQGDSQTSSHASPDAASTSSSSPAPPQSAISHYLERICLTKMVEFARVLPDWTRLQSLLRHYLWHVDWKFTITCQDLLEKHMEDLYFKVVLPVQSCDPAGDLDASAAAISLQPGDLSRLALLACVLGETIETMAPDAIAKSLPSSQPGLAAPGPINLDADANPRVKALVLLTYHVAALIEECVRLDEMTLELVQANISAFSLWSNQGLHGTGSTEFPRWNVTIRAAKVCNLFEDPGTNNTYSQSELDHRRRLAWLVYGYDHAFAVGANTKPLIVESQFSVDQPGDAAPWSACGAPPDPCLARLEMQGGQMAQLVSSTLCYGPPLHRKAMETDKKILDMLSQLDPTYRWDNPDLSLDTKDPFRARRRCWLQLTTAWQRGSLHRQFFSPNGRITNGELATSRHIATDSALRSIFGVRELRKMQNRFCDHMGSAWWFQYFTEPCMTLATASLLLIRSRGQGVPGLSDQANCWTTLMHFTRTIDECIEDLAASTRDASACLPSLLTFAQGCLKLIQQLRGAVQTSFDAFVQSQPDLASLKNLEIDQHIIPLLHPRSRQKSPGSQSQAQRSESSGSNTGKSSSHQTAAHKQGTKRYADASTKRGSASHRSRKGSGHLEPEAARPSKPESSSQAIFAGSLSVSPHTSFLATSQASNAPSSSNLKAATRHPSNIGTNSMLAPTYSPTPTSQHHASPETQLPSGTLSLSFGPELGLANSTAPSISQGSIDPSVVVSTAEAGPSLQLPAAAAAAPHFGVPAFIPPGGHLLSPAEPFALRDYYSDDFVQRGGGYGRGLADWIASVQMDVVMPSQQADEQS</sequence>
<dbReference type="CDD" id="cd12148">
    <property type="entry name" value="fungal_TF_MHR"/>
    <property type="match status" value="1"/>
</dbReference>
<organism evidence="5 6">
    <name type="scientific">Sporisorium scitamineum</name>
    <dbReference type="NCBI Taxonomy" id="49012"/>
    <lineage>
        <taxon>Eukaryota</taxon>
        <taxon>Fungi</taxon>
        <taxon>Dikarya</taxon>
        <taxon>Basidiomycota</taxon>
        <taxon>Ustilaginomycotina</taxon>
        <taxon>Ustilaginomycetes</taxon>
        <taxon>Ustilaginales</taxon>
        <taxon>Ustilaginaceae</taxon>
        <taxon>Sporisorium</taxon>
    </lineage>
</organism>
<keyword evidence="2" id="KW-0539">Nucleus</keyword>
<dbReference type="STRING" id="49012.A0A0F7RT83"/>
<keyword evidence="6" id="KW-1185">Reference proteome</keyword>
<dbReference type="CDD" id="cd00067">
    <property type="entry name" value="GAL4"/>
    <property type="match status" value="1"/>
</dbReference>
<dbReference type="EMBL" id="CCFA01001761">
    <property type="protein sequence ID" value="CDR99941.1"/>
    <property type="molecule type" value="Genomic_DNA"/>
</dbReference>
<evidence type="ECO:0000259" key="4">
    <source>
        <dbReference type="PROSITE" id="PS50048"/>
    </source>
</evidence>
<evidence type="ECO:0000313" key="5">
    <source>
        <dbReference type="EMBL" id="CDR99941.1"/>
    </source>
</evidence>
<dbReference type="GO" id="GO:0005634">
    <property type="term" value="C:nucleus"/>
    <property type="evidence" value="ECO:0007669"/>
    <property type="project" value="UniProtKB-SubCell"/>
</dbReference>
<evidence type="ECO:0000256" key="2">
    <source>
        <dbReference type="ARBA" id="ARBA00023242"/>
    </source>
</evidence>
<dbReference type="GO" id="GO:0008270">
    <property type="term" value="F:zinc ion binding"/>
    <property type="evidence" value="ECO:0007669"/>
    <property type="project" value="InterPro"/>
</dbReference>
<evidence type="ECO:0000256" key="1">
    <source>
        <dbReference type="ARBA" id="ARBA00004123"/>
    </source>
</evidence>
<feature type="region of interest" description="Disordered" evidence="3">
    <location>
        <begin position="119"/>
        <end position="143"/>
    </location>
</feature>
<evidence type="ECO:0000313" key="6">
    <source>
        <dbReference type="Proteomes" id="UP000242770"/>
    </source>
</evidence>
<feature type="region of interest" description="Disordered" evidence="3">
    <location>
        <begin position="761"/>
        <end position="816"/>
    </location>
</feature>
<name>A0A0F7RT83_9BASI</name>
<dbReference type="Gene3D" id="4.10.240.10">
    <property type="entry name" value="Zn(2)-C6 fungal-type DNA-binding domain"/>
    <property type="match status" value="1"/>
</dbReference>
<proteinExistence type="predicted"/>
<protein>
    <recommendedName>
        <fullName evidence="4">Zn(2)-C6 fungal-type domain-containing protein</fullName>
    </recommendedName>
</protein>
<feature type="compositionally biased region" description="Polar residues" evidence="3">
    <location>
        <begin position="671"/>
        <end position="681"/>
    </location>
</feature>
<dbReference type="InterPro" id="IPR001138">
    <property type="entry name" value="Zn2Cys6_DnaBD"/>
</dbReference>
<feature type="compositionally biased region" description="Basic and acidic residues" evidence="3">
    <location>
        <begin position="726"/>
        <end position="737"/>
    </location>
</feature>
<dbReference type="GO" id="GO:0000981">
    <property type="term" value="F:DNA-binding transcription factor activity, RNA polymerase II-specific"/>
    <property type="evidence" value="ECO:0007669"/>
    <property type="project" value="InterPro"/>
</dbReference>
<dbReference type="SUPFAM" id="SSF57701">
    <property type="entry name" value="Zn2/Cys6 DNA-binding domain"/>
    <property type="match status" value="1"/>
</dbReference>
<feature type="domain" description="Zn(2)-C6 fungal-type" evidence="4">
    <location>
        <begin position="19"/>
        <end position="50"/>
    </location>
</feature>
<feature type="region of interest" description="Disordered" evidence="3">
    <location>
        <begin position="665"/>
        <end position="744"/>
    </location>
</feature>
<gene>
    <name evidence="5" type="primary">SSCI31950.1</name>
</gene>
<dbReference type="InterPro" id="IPR036864">
    <property type="entry name" value="Zn2-C6_fun-type_DNA-bd_sf"/>
</dbReference>
<feature type="compositionally biased region" description="Low complexity" evidence="3">
    <location>
        <begin position="124"/>
        <end position="143"/>
    </location>
</feature>
<evidence type="ECO:0000256" key="3">
    <source>
        <dbReference type="SAM" id="MobiDB-lite"/>
    </source>
</evidence>
<feature type="compositionally biased region" description="Basic residues" evidence="3">
    <location>
        <begin position="716"/>
        <end position="725"/>
    </location>
</feature>
<dbReference type="SMART" id="SM00066">
    <property type="entry name" value="GAL4"/>
    <property type="match status" value="1"/>
</dbReference>
<feature type="region of interest" description="Disordered" evidence="3">
    <location>
        <begin position="79"/>
        <end position="99"/>
    </location>
</feature>
<dbReference type="AlphaFoldDB" id="A0A0F7RT83"/>
<comment type="subcellular location">
    <subcellularLocation>
        <location evidence="1">Nucleus</location>
    </subcellularLocation>
</comment>
<dbReference type="Pfam" id="PF00172">
    <property type="entry name" value="Zn_clus"/>
    <property type="match status" value="1"/>
</dbReference>
<dbReference type="Proteomes" id="UP000242770">
    <property type="component" value="Unassembled WGS sequence"/>
</dbReference>
<dbReference type="InterPro" id="IPR050613">
    <property type="entry name" value="Sec_Metabolite_Reg"/>
</dbReference>
<dbReference type="PANTHER" id="PTHR31001">
    <property type="entry name" value="UNCHARACTERIZED TRANSCRIPTIONAL REGULATORY PROTEIN"/>
    <property type="match status" value="1"/>
</dbReference>
<dbReference type="PROSITE" id="PS50048">
    <property type="entry name" value="ZN2_CY6_FUNGAL_2"/>
    <property type="match status" value="1"/>
</dbReference>
<feature type="compositionally biased region" description="Low complexity" evidence="3">
    <location>
        <begin position="682"/>
        <end position="694"/>
    </location>
</feature>